<dbReference type="RefSeq" id="WP_035902228.1">
    <property type="nucleotide sequence ID" value="NZ_AVPK01000001.1"/>
</dbReference>
<dbReference type="AlphaFoldDB" id="A0A0A0JQZ7"/>
<gene>
    <name evidence="1" type="ORF">N803_02195</name>
</gene>
<dbReference type="STRING" id="1385521.N803_02195"/>
<dbReference type="OrthoDB" id="4872324at2"/>
<accession>A0A0A0JQZ7</accession>
<dbReference type="eggNOG" id="ENOG502ZX53">
    <property type="taxonomic scope" value="Bacteria"/>
</dbReference>
<comment type="caution">
    <text evidence="1">The sequence shown here is derived from an EMBL/GenBank/DDBJ whole genome shotgun (WGS) entry which is preliminary data.</text>
</comment>
<dbReference type="EMBL" id="AVPK01000001">
    <property type="protein sequence ID" value="KGN39608.1"/>
    <property type="molecule type" value="Genomic_DNA"/>
</dbReference>
<dbReference type="Proteomes" id="UP000030011">
    <property type="component" value="Unassembled WGS sequence"/>
</dbReference>
<protein>
    <submittedName>
        <fullName evidence="1">Uncharacterized protein</fullName>
    </submittedName>
</protein>
<organism evidence="1 2">
    <name type="scientific">Knoellia subterranea KCTC 19937</name>
    <dbReference type="NCBI Taxonomy" id="1385521"/>
    <lineage>
        <taxon>Bacteria</taxon>
        <taxon>Bacillati</taxon>
        <taxon>Actinomycetota</taxon>
        <taxon>Actinomycetes</taxon>
        <taxon>Micrococcales</taxon>
        <taxon>Intrasporangiaceae</taxon>
        <taxon>Knoellia</taxon>
    </lineage>
</organism>
<evidence type="ECO:0000313" key="1">
    <source>
        <dbReference type="EMBL" id="KGN39608.1"/>
    </source>
</evidence>
<proteinExistence type="predicted"/>
<name>A0A0A0JQZ7_9MICO</name>
<reference evidence="1 2" key="1">
    <citation type="submission" date="2013-08" db="EMBL/GenBank/DDBJ databases">
        <title>The genome sequence of Knoellia subterranea.</title>
        <authorList>
            <person name="Zhu W."/>
            <person name="Wang G."/>
        </authorList>
    </citation>
    <scope>NUCLEOTIDE SEQUENCE [LARGE SCALE GENOMIC DNA]</scope>
    <source>
        <strain evidence="1 2">KCTC 19937</strain>
    </source>
</reference>
<sequence>MSIDDDLDALLDSAFAGARANGHDDLGAVRDRAIAKAHRIRRRRRLGTAAVSAVATLGLVAGAASLSDGWLSGGQATKVSQANGGQWSDLATAGAGNQAYGFPDGLETTATPQGLTLAPNGRVSTDATEPILPLRLAGTCTQFDDSVERRTSVAWSRWDYTGSGDPTGLKNGGELTTVGFTTGTGADAFRDFMTGRGPCLPAHGLKAVADFRGGGEDSALFQSPADQTASPHTALAVVRVGDLLVYGSGRGTTLSDASATALSIVSTASHRLVTMGYPPALGQALGKSATPPNAASAIGAEAGPTVTDINTYDFGDVFPEESSMPAGFVFHGEPLRTTNAAPVMGVHACDPATVDDPTGMDTAPNAVAQVSRMAYTGRGLGGDSALHITVSGWARGTGPAMFSALQDDRMTCRFHGPYDRLPWAGRDSDSTWLSKHTNGGGLVQYLAAQRVGDVIVAVVMDEAGDGTAATQTAIRLSDEIVAKLKASRLPAAEGR</sequence>
<keyword evidence="2" id="KW-1185">Reference proteome</keyword>
<evidence type="ECO:0000313" key="2">
    <source>
        <dbReference type="Proteomes" id="UP000030011"/>
    </source>
</evidence>